<proteinExistence type="predicted"/>
<reference evidence="1 2" key="1">
    <citation type="journal article" date="2015" name="Genome Biol.">
        <title>Comparative genomics of Steinernema reveals deeply conserved gene regulatory networks.</title>
        <authorList>
            <person name="Dillman A.R."/>
            <person name="Macchietto M."/>
            <person name="Porter C.F."/>
            <person name="Rogers A."/>
            <person name="Williams B."/>
            <person name="Antoshechkin I."/>
            <person name="Lee M.M."/>
            <person name="Goodwin Z."/>
            <person name="Lu X."/>
            <person name="Lewis E.E."/>
            <person name="Goodrich-Blair H."/>
            <person name="Stock S.P."/>
            <person name="Adams B.J."/>
            <person name="Sternberg P.W."/>
            <person name="Mortazavi A."/>
        </authorList>
    </citation>
    <scope>NUCLEOTIDE SEQUENCE [LARGE SCALE GENOMIC DNA]</scope>
    <source>
        <strain evidence="1 2">ALL</strain>
    </source>
</reference>
<reference evidence="1 2" key="2">
    <citation type="journal article" date="2019" name="G3 (Bethesda)">
        <title>Hybrid Assembly of the Genome of the Entomopathogenic Nematode Steinernema carpocapsae Identifies the X-Chromosome.</title>
        <authorList>
            <person name="Serra L."/>
            <person name="Macchietto M."/>
            <person name="Macias-Munoz A."/>
            <person name="McGill C.J."/>
            <person name="Rodriguez I.M."/>
            <person name="Rodriguez B."/>
            <person name="Murad R."/>
            <person name="Mortazavi A."/>
        </authorList>
    </citation>
    <scope>NUCLEOTIDE SEQUENCE [LARGE SCALE GENOMIC DNA]</scope>
    <source>
        <strain evidence="1 2">ALL</strain>
    </source>
</reference>
<comment type="caution">
    <text evidence="1">The sequence shown here is derived from an EMBL/GenBank/DDBJ whole genome shotgun (WGS) entry which is preliminary data.</text>
</comment>
<protein>
    <submittedName>
        <fullName evidence="1">Uncharacterized protein</fullName>
    </submittedName>
</protein>
<dbReference type="EMBL" id="AZBU02000001">
    <property type="protein sequence ID" value="TMS35376.1"/>
    <property type="molecule type" value="Genomic_DNA"/>
</dbReference>
<gene>
    <name evidence="1" type="ORF">L596_002791</name>
</gene>
<accession>A0A4U8UQL5</accession>
<dbReference type="AlphaFoldDB" id="A0A4U8UQL5"/>
<sequence>MMRDGNRSKASSEKLLFLFAFDRAHDIHKINDRRMLVRIDVVQDEFTVSSIPFRSNLTREHQGLHSLGRIDIASRWMDPHDETHHKLEDFVLKHCVEGTTSFWIAHVMIIHVC</sequence>
<keyword evidence="2" id="KW-1185">Reference proteome</keyword>
<evidence type="ECO:0000313" key="1">
    <source>
        <dbReference type="EMBL" id="TMS35376.1"/>
    </source>
</evidence>
<dbReference type="Proteomes" id="UP000298663">
    <property type="component" value="Unassembled WGS sequence"/>
</dbReference>
<evidence type="ECO:0000313" key="2">
    <source>
        <dbReference type="Proteomes" id="UP000298663"/>
    </source>
</evidence>
<organism evidence="1 2">
    <name type="scientific">Steinernema carpocapsae</name>
    <name type="common">Entomopathogenic nematode</name>
    <dbReference type="NCBI Taxonomy" id="34508"/>
    <lineage>
        <taxon>Eukaryota</taxon>
        <taxon>Metazoa</taxon>
        <taxon>Ecdysozoa</taxon>
        <taxon>Nematoda</taxon>
        <taxon>Chromadorea</taxon>
        <taxon>Rhabditida</taxon>
        <taxon>Tylenchina</taxon>
        <taxon>Panagrolaimomorpha</taxon>
        <taxon>Strongyloidoidea</taxon>
        <taxon>Steinernematidae</taxon>
        <taxon>Steinernema</taxon>
    </lineage>
</organism>
<name>A0A4U8UQL5_STECR</name>